<dbReference type="SUPFAM" id="SSF52058">
    <property type="entry name" value="L domain-like"/>
    <property type="match status" value="1"/>
</dbReference>
<dbReference type="Gene3D" id="3.80.10.10">
    <property type="entry name" value="Ribonuclease Inhibitor"/>
    <property type="match status" value="2"/>
</dbReference>
<evidence type="ECO:0000256" key="3">
    <source>
        <dbReference type="ARBA" id="ARBA00022737"/>
    </source>
</evidence>
<proteinExistence type="predicted"/>
<dbReference type="PRINTS" id="PR00019">
    <property type="entry name" value="LEURICHRPT"/>
</dbReference>
<name>A0A9Q1F0Q8_SYNKA</name>
<dbReference type="SMART" id="SM00369">
    <property type="entry name" value="LRR_TYP"/>
    <property type="match status" value="4"/>
</dbReference>
<feature type="signal peptide" evidence="5">
    <location>
        <begin position="1"/>
        <end position="30"/>
    </location>
</feature>
<organism evidence="7 8">
    <name type="scientific">Synaphobranchus kaupii</name>
    <name type="common">Kaup's arrowtooth eel</name>
    <dbReference type="NCBI Taxonomy" id="118154"/>
    <lineage>
        <taxon>Eukaryota</taxon>
        <taxon>Metazoa</taxon>
        <taxon>Chordata</taxon>
        <taxon>Craniata</taxon>
        <taxon>Vertebrata</taxon>
        <taxon>Euteleostomi</taxon>
        <taxon>Actinopterygii</taxon>
        <taxon>Neopterygii</taxon>
        <taxon>Teleostei</taxon>
        <taxon>Anguilliformes</taxon>
        <taxon>Synaphobranchidae</taxon>
        <taxon>Synaphobranchus</taxon>
    </lineage>
</organism>
<keyword evidence="2 5" id="KW-0732">Signal</keyword>
<protein>
    <recommendedName>
        <fullName evidence="6">LRRNT domain-containing protein</fullName>
    </recommendedName>
</protein>
<dbReference type="PANTHER" id="PTHR47114">
    <property type="match status" value="1"/>
</dbReference>
<dbReference type="FunFam" id="3.80.10.10:FF:000445">
    <property type="entry name" value="Oligodendrocyte myelin glycoprotein b"/>
    <property type="match status" value="1"/>
</dbReference>
<evidence type="ECO:0000259" key="6">
    <source>
        <dbReference type="SMART" id="SM00013"/>
    </source>
</evidence>
<accession>A0A9Q1F0Q8</accession>
<keyword evidence="8" id="KW-1185">Reference proteome</keyword>
<dbReference type="EMBL" id="JAINUF010000010">
    <property type="protein sequence ID" value="KAJ8348711.1"/>
    <property type="molecule type" value="Genomic_DNA"/>
</dbReference>
<reference evidence="7" key="1">
    <citation type="journal article" date="2023" name="Science">
        <title>Genome structures resolve the early diversification of teleost fishes.</title>
        <authorList>
            <person name="Parey E."/>
            <person name="Louis A."/>
            <person name="Montfort J."/>
            <person name="Bouchez O."/>
            <person name="Roques C."/>
            <person name="Iampietro C."/>
            <person name="Lluch J."/>
            <person name="Castinel A."/>
            <person name="Donnadieu C."/>
            <person name="Desvignes T."/>
            <person name="Floi Bucao C."/>
            <person name="Jouanno E."/>
            <person name="Wen M."/>
            <person name="Mejri S."/>
            <person name="Dirks R."/>
            <person name="Jansen H."/>
            <person name="Henkel C."/>
            <person name="Chen W.J."/>
            <person name="Zahm M."/>
            <person name="Cabau C."/>
            <person name="Klopp C."/>
            <person name="Thompson A.W."/>
            <person name="Robinson-Rechavi M."/>
            <person name="Braasch I."/>
            <person name="Lecointre G."/>
            <person name="Bobe J."/>
            <person name="Postlethwait J.H."/>
            <person name="Berthelot C."/>
            <person name="Roest Crollius H."/>
            <person name="Guiguen Y."/>
        </authorList>
    </citation>
    <scope>NUCLEOTIDE SEQUENCE</scope>
    <source>
        <strain evidence="7">WJC10195</strain>
    </source>
</reference>
<gene>
    <name evidence="7" type="ORF">SKAU_G00273000</name>
</gene>
<feature type="region of interest" description="Disordered" evidence="4">
    <location>
        <begin position="338"/>
        <end position="357"/>
    </location>
</feature>
<dbReference type="Proteomes" id="UP001152622">
    <property type="component" value="Chromosome 10"/>
</dbReference>
<dbReference type="PANTHER" id="PTHR47114:SF4">
    <property type="entry name" value="OLIGODENDROCYTE MYELIN GLYCOPROTEIN B"/>
    <property type="match status" value="1"/>
</dbReference>
<dbReference type="InterPro" id="IPR001611">
    <property type="entry name" value="Leu-rich_rpt"/>
</dbReference>
<dbReference type="PROSITE" id="PS51450">
    <property type="entry name" value="LRR"/>
    <property type="match status" value="2"/>
</dbReference>
<dbReference type="OrthoDB" id="1574204at2759"/>
<evidence type="ECO:0000256" key="4">
    <source>
        <dbReference type="SAM" id="MobiDB-lite"/>
    </source>
</evidence>
<dbReference type="Pfam" id="PF01462">
    <property type="entry name" value="LRRNT"/>
    <property type="match status" value="1"/>
</dbReference>
<sequence length="384" mass="42268">MKRSRRALTMRPCGPAACALLLLFGLRALAVCPHTCSCTRSHRVVDCSGRGLSQLPDGLQHNIRTLNLSRNRLQDLDGLLGHFAHLRTLDVSHNRLDRLPTGLPRALWEILASGNRLRLLDKNDTAYQWNLRALDLSANELERVVFINNTLSDLRLLNLSHNKFWTVPTNMPSNLETVDLSHNFLVQVLPGSLDRLPRLTRFYLHGNHFSSVSEPAFGRLGALRLITLDDNPWACEDEENITGLLAWTHQTSARVLGCPCHTRHICGEAHLAATGVWRYTSHTQRPLGGGAREVVTSGRWSKSASLGLPDDSLFPDGNGTSNFSLPANHLVFGGGFSTSTTPRSRKAKKAKAGGVRSTNPGLRTCVPDALFLNVLLATIVFSAF</sequence>
<evidence type="ECO:0000256" key="2">
    <source>
        <dbReference type="ARBA" id="ARBA00022729"/>
    </source>
</evidence>
<keyword evidence="3" id="KW-0677">Repeat</keyword>
<dbReference type="InterPro" id="IPR051071">
    <property type="entry name" value="LRR-bact_E3_ubiq_ligases"/>
</dbReference>
<evidence type="ECO:0000313" key="7">
    <source>
        <dbReference type="EMBL" id="KAJ8348711.1"/>
    </source>
</evidence>
<evidence type="ECO:0000256" key="1">
    <source>
        <dbReference type="ARBA" id="ARBA00022614"/>
    </source>
</evidence>
<feature type="chain" id="PRO_5040119905" description="LRRNT domain-containing protein" evidence="5">
    <location>
        <begin position="31"/>
        <end position="384"/>
    </location>
</feature>
<dbReference type="Pfam" id="PF13855">
    <property type="entry name" value="LRR_8"/>
    <property type="match status" value="1"/>
</dbReference>
<dbReference type="InterPro" id="IPR000372">
    <property type="entry name" value="LRRNT"/>
</dbReference>
<keyword evidence="1" id="KW-0433">Leucine-rich repeat</keyword>
<comment type="caution">
    <text evidence="7">The sequence shown here is derived from an EMBL/GenBank/DDBJ whole genome shotgun (WGS) entry which is preliminary data.</text>
</comment>
<feature type="domain" description="LRRNT" evidence="6">
    <location>
        <begin position="31"/>
        <end position="65"/>
    </location>
</feature>
<dbReference type="SMART" id="SM00013">
    <property type="entry name" value="LRRNT"/>
    <property type="match status" value="1"/>
</dbReference>
<evidence type="ECO:0000256" key="5">
    <source>
        <dbReference type="SAM" id="SignalP"/>
    </source>
</evidence>
<dbReference type="InterPro" id="IPR025875">
    <property type="entry name" value="Leu-rich_rpt_4"/>
</dbReference>
<dbReference type="InterPro" id="IPR003591">
    <property type="entry name" value="Leu-rich_rpt_typical-subtyp"/>
</dbReference>
<dbReference type="InterPro" id="IPR032675">
    <property type="entry name" value="LRR_dom_sf"/>
</dbReference>
<evidence type="ECO:0000313" key="8">
    <source>
        <dbReference type="Proteomes" id="UP001152622"/>
    </source>
</evidence>
<dbReference type="AlphaFoldDB" id="A0A9Q1F0Q8"/>
<dbReference type="GO" id="GO:0031102">
    <property type="term" value="P:neuron projection regeneration"/>
    <property type="evidence" value="ECO:0007669"/>
    <property type="project" value="TreeGrafter"/>
</dbReference>
<dbReference type="Pfam" id="PF12799">
    <property type="entry name" value="LRR_4"/>
    <property type="match status" value="1"/>
</dbReference>